<organism evidence="1">
    <name type="scientific">marine sediment metagenome</name>
    <dbReference type="NCBI Taxonomy" id="412755"/>
    <lineage>
        <taxon>unclassified sequences</taxon>
        <taxon>metagenomes</taxon>
        <taxon>ecological metagenomes</taxon>
    </lineage>
</organism>
<comment type="caution">
    <text evidence="1">The sequence shown here is derived from an EMBL/GenBank/DDBJ whole genome shotgun (WGS) entry which is preliminary data.</text>
</comment>
<accession>X0ZWB6</accession>
<sequence length="91" mass="10195">MRKWTNIVVGLNLLVVYRPYHVMKIVADFDTNEHVRVILNENTWDLSGNVLRDSAAFVGPMIQGTIRVISDNVGPGSFTADRAILTQNEPL</sequence>
<dbReference type="EMBL" id="BART01001951">
    <property type="protein sequence ID" value="GAG74110.1"/>
    <property type="molecule type" value="Genomic_DNA"/>
</dbReference>
<proteinExistence type="predicted"/>
<evidence type="ECO:0000313" key="1">
    <source>
        <dbReference type="EMBL" id="GAG74110.1"/>
    </source>
</evidence>
<dbReference type="AlphaFoldDB" id="X0ZWB6"/>
<reference evidence="1" key="1">
    <citation type="journal article" date="2014" name="Front. Microbiol.">
        <title>High frequency of phylogenetically diverse reductive dehalogenase-homologous genes in deep subseafloor sedimentary metagenomes.</title>
        <authorList>
            <person name="Kawai M."/>
            <person name="Futagami T."/>
            <person name="Toyoda A."/>
            <person name="Takaki Y."/>
            <person name="Nishi S."/>
            <person name="Hori S."/>
            <person name="Arai W."/>
            <person name="Tsubouchi T."/>
            <person name="Morono Y."/>
            <person name="Uchiyama I."/>
            <person name="Ito T."/>
            <person name="Fujiyama A."/>
            <person name="Inagaki F."/>
            <person name="Takami H."/>
        </authorList>
    </citation>
    <scope>NUCLEOTIDE SEQUENCE</scope>
    <source>
        <strain evidence="1">Expedition CK06-06</strain>
    </source>
</reference>
<protein>
    <submittedName>
        <fullName evidence="1">Uncharacterized protein</fullName>
    </submittedName>
</protein>
<name>X0ZWB6_9ZZZZ</name>
<gene>
    <name evidence="1" type="ORF">S01H4_06363</name>
</gene>